<dbReference type="GO" id="GO:0034354">
    <property type="term" value="P:'de novo' NAD+ biosynthetic process from L-tryptophan"/>
    <property type="evidence" value="ECO:0007669"/>
    <property type="project" value="TreeGrafter"/>
</dbReference>
<proteinExistence type="inferred from homology"/>
<evidence type="ECO:0000313" key="6">
    <source>
        <dbReference type="EMBL" id="KAK8148483.1"/>
    </source>
</evidence>
<dbReference type="GO" id="GO:0046872">
    <property type="term" value="F:metal ion binding"/>
    <property type="evidence" value="ECO:0007669"/>
    <property type="project" value="UniProtKB-KW"/>
</dbReference>
<dbReference type="GO" id="GO:0020037">
    <property type="term" value="F:heme binding"/>
    <property type="evidence" value="ECO:0007669"/>
    <property type="project" value="InterPro"/>
</dbReference>
<organism evidence="6 7">
    <name type="scientific">Beauveria asiatica</name>
    <dbReference type="NCBI Taxonomy" id="1069075"/>
    <lineage>
        <taxon>Eukaryota</taxon>
        <taxon>Fungi</taxon>
        <taxon>Dikarya</taxon>
        <taxon>Ascomycota</taxon>
        <taxon>Pezizomycotina</taxon>
        <taxon>Sordariomycetes</taxon>
        <taxon>Hypocreomycetidae</taxon>
        <taxon>Hypocreales</taxon>
        <taxon>Cordycipitaceae</taxon>
        <taxon>Beauveria</taxon>
    </lineage>
</organism>
<reference evidence="6 7" key="1">
    <citation type="submission" date="2020-02" db="EMBL/GenBank/DDBJ databases">
        <title>Comparative genomics of the hypocrealean fungal genus Beauvera.</title>
        <authorList>
            <person name="Showalter D.N."/>
            <person name="Bushley K.E."/>
            <person name="Rehner S.A."/>
        </authorList>
    </citation>
    <scope>NUCLEOTIDE SEQUENCE [LARGE SCALE GENOMIC DNA]</scope>
    <source>
        <strain evidence="6 7">ARSEF4384</strain>
    </source>
</reference>
<protein>
    <recommendedName>
        <fullName evidence="8">Indoleamine 2,3-dioxygenase</fullName>
    </recommendedName>
</protein>
<dbReference type="Pfam" id="PF01231">
    <property type="entry name" value="IDO"/>
    <property type="match status" value="1"/>
</dbReference>
<dbReference type="GO" id="GO:0019441">
    <property type="term" value="P:L-tryptophan catabolic process to kynurenine"/>
    <property type="evidence" value="ECO:0007669"/>
    <property type="project" value="InterPro"/>
</dbReference>
<evidence type="ECO:0000256" key="2">
    <source>
        <dbReference type="ARBA" id="ARBA00022723"/>
    </source>
</evidence>
<dbReference type="GO" id="GO:0005737">
    <property type="term" value="C:cytoplasm"/>
    <property type="evidence" value="ECO:0007669"/>
    <property type="project" value="TreeGrafter"/>
</dbReference>
<dbReference type="SUPFAM" id="SSF140959">
    <property type="entry name" value="Indolic compounds 2,3-dioxygenase-like"/>
    <property type="match status" value="1"/>
</dbReference>
<accession>A0AAW0S2I0</accession>
<evidence type="ECO:0000256" key="5">
    <source>
        <dbReference type="SAM" id="MobiDB-lite"/>
    </source>
</evidence>
<dbReference type="PANTHER" id="PTHR28657">
    <property type="entry name" value="INDOLEAMINE 2,3-DIOXYGENASE"/>
    <property type="match status" value="1"/>
</dbReference>
<dbReference type="AlphaFoldDB" id="A0AAW0S2I0"/>
<dbReference type="InterPro" id="IPR000898">
    <property type="entry name" value="Indolamine_dOase"/>
</dbReference>
<dbReference type="EMBL" id="JAAHCF010000087">
    <property type="protein sequence ID" value="KAK8148483.1"/>
    <property type="molecule type" value="Genomic_DNA"/>
</dbReference>
<gene>
    <name evidence="6" type="ORF">G3M48_010018</name>
</gene>
<comment type="similarity">
    <text evidence="1">Belongs to the indoleamine 2,3-dioxygenase family.</text>
</comment>
<dbReference type="Proteomes" id="UP001397290">
    <property type="component" value="Unassembled WGS sequence"/>
</dbReference>
<dbReference type="PROSITE" id="PS00876">
    <property type="entry name" value="IDO_1"/>
    <property type="match status" value="1"/>
</dbReference>
<sequence>MHALPILIVQPYFYLDTYAASHRNYDSVSYIFRNPLSLSSQHPAAISQELPPRDTKMSPHAVQPAPGSPRLGLDFNKYAVTKNAFLPEQNPAHVLSDPYYEPWEAVGRNLAQLIDEGTIHDAIRQLPILSVDNLVSEAEWRRAYTLLAFLTHAYVWGGDTPEEASFGCRWNESSRQMFANMLFFLSAHVELPPVLTYAAANLWNFTCDGDDFTNLDKLKLCFSFTGTESESWFLLISVAMEAKAAGILQTMVTALEAVKARNYDGVTRGLEALRNCIDGVSRLLERMYERCDPMTFYHHIRPFLAGSQNMAAAGLPRGVLYDEGDGRGEWRQLRGGSNGQSSLIQFFDVVLGIEHSGHGDRKHASYHEEVREYMPGPHRRFLVQIARMGSIRELAMVAPQTDAQQRLRDAYADATAALTAFRQKHISIVTRYIILPSKKPWQGKRGKQNLASSSSTSKSDDQLTGTGGTALVPFLRKARDETTEAGKLQRRQQS</sequence>
<evidence type="ECO:0000256" key="4">
    <source>
        <dbReference type="PIRSR" id="PIRSR600898-1"/>
    </source>
</evidence>
<keyword evidence="2 4" id="KW-0479">Metal-binding</keyword>
<evidence type="ECO:0008006" key="8">
    <source>
        <dbReference type="Google" id="ProtNLM"/>
    </source>
</evidence>
<dbReference type="GO" id="GO:0033754">
    <property type="term" value="F:indoleamine 2,3-dioxygenase activity"/>
    <property type="evidence" value="ECO:0007669"/>
    <property type="project" value="TreeGrafter"/>
</dbReference>
<feature type="binding site" description="proximal binding residue" evidence="4">
    <location>
        <position position="425"/>
    </location>
    <ligand>
        <name>heme b</name>
        <dbReference type="ChEBI" id="CHEBI:60344"/>
    </ligand>
    <ligandPart>
        <name>Fe</name>
        <dbReference type="ChEBI" id="CHEBI:18248"/>
    </ligandPart>
</feature>
<evidence type="ECO:0000313" key="7">
    <source>
        <dbReference type="Proteomes" id="UP001397290"/>
    </source>
</evidence>
<dbReference type="Gene3D" id="1.20.58.480">
    <property type="match status" value="1"/>
</dbReference>
<dbReference type="InterPro" id="IPR037217">
    <property type="entry name" value="Trp/Indoleamine_2_3_dOase-like"/>
</dbReference>
<keyword evidence="3 4" id="KW-0408">Iron</keyword>
<keyword evidence="4" id="KW-0349">Heme</keyword>
<keyword evidence="7" id="KW-1185">Reference proteome</keyword>
<name>A0AAW0S2I0_9HYPO</name>
<comment type="caution">
    <text evidence="6">The sequence shown here is derived from an EMBL/GenBank/DDBJ whole genome shotgun (WGS) entry which is preliminary data.</text>
</comment>
<evidence type="ECO:0000256" key="3">
    <source>
        <dbReference type="ARBA" id="ARBA00023004"/>
    </source>
</evidence>
<feature type="region of interest" description="Disordered" evidence="5">
    <location>
        <begin position="440"/>
        <end position="494"/>
    </location>
</feature>
<evidence type="ECO:0000256" key="1">
    <source>
        <dbReference type="ARBA" id="ARBA00007119"/>
    </source>
</evidence>
<dbReference type="PANTHER" id="PTHR28657:SF10">
    <property type="entry name" value="INDOLEAMINE 2,3-DIOXYGENASE"/>
    <property type="match status" value="1"/>
</dbReference>